<dbReference type="AlphaFoldDB" id="A0A6J7QW06"/>
<feature type="region of interest" description="Disordered" evidence="1">
    <location>
        <begin position="1"/>
        <end position="35"/>
    </location>
</feature>
<organism evidence="2">
    <name type="scientific">freshwater metagenome</name>
    <dbReference type="NCBI Taxonomy" id="449393"/>
    <lineage>
        <taxon>unclassified sequences</taxon>
        <taxon>metagenomes</taxon>
        <taxon>ecological metagenomes</taxon>
    </lineage>
</organism>
<proteinExistence type="predicted"/>
<protein>
    <submittedName>
        <fullName evidence="2">Unannotated protein</fullName>
    </submittedName>
</protein>
<feature type="compositionally biased region" description="Basic and acidic residues" evidence="1">
    <location>
        <begin position="17"/>
        <end position="35"/>
    </location>
</feature>
<evidence type="ECO:0000256" key="1">
    <source>
        <dbReference type="SAM" id="MobiDB-lite"/>
    </source>
</evidence>
<name>A0A6J7QW06_9ZZZZ</name>
<reference evidence="2" key="1">
    <citation type="submission" date="2020-05" db="EMBL/GenBank/DDBJ databases">
        <authorList>
            <person name="Chiriac C."/>
            <person name="Salcher M."/>
            <person name="Ghai R."/>
            <person name="Kavagutti S V."/>
        </authorList>
    </citation>
    <scope>NUCLEOTIDE SEQUENCE</scope>
</reference>
<sequence length="35" mass="4146">MSEILPTVTSDEIDLEKDEKDRDAEIRRDKPPHHE</sequence>
<accession>A0A6J7QW06</accession>
<gene>
    <name evidence="2" type="ORF">UFOPK4113_00690</name>
</gene>
<dbReference type="EMBL" id="CAFBPL010000083">
    <property type="protein sequence ID" value="CAB5018612.1"/>
    <property type="molecule type" value="Genomic_DNA"/>
</dbReference>
<evidence type="ECO:0000313" key="2">
    <source>
        <dbReference type="EMBL" id="CAB5018612.1"/>
    </source>
</evidence>